<proteinExistence type="predicted"/>
<dbReference type="EMBL" id="AP019308">
    <property type="protein sequence ID" value="BBH19838.1"/>
    <property type="molecule type" value="Genomic_DNA"/>
</dbReference>
<organism evidence="1 2">
    <name type="scientific">Paenibacillus baekrokdamisoli</name>
    <dbReference type="NCBI Taxonomy" id="1712516"/>
    <lineage>
        <taxon>Bacteria</taxon>
        <taxon>Bacillati</taxon>
        <taxon>Bacillota</taxon>
        <taxon>Bacilli</taxon>
        <taxon>Bacillales</taxon>
        <taxon>Paenibacillaceae</taxon>
        <taxon>Paenibacillus</taxon>
    </lineage>
</organism>
<dbReference type="RefSeq" id="WP_125654470.1">
    <property type="nucleotide sequence ID" value="NZ_AP019308.1"/>
</dbReference>
<dbReference type="InterPro" id="IPR018755">
    <property type="entry name" value="Phage_Mu_Gp48"/>
</dbReference>
<dbReference type="KEGG" id="pbk:Back11_11830"/>
<sequence>MNDYPVTSAAGQDMLSDLPSYYEPILEIRIIVQSEGAEFDKLQADLAAQLNQRFVGTATWDLVNWEEELGIIPLAGQPIDQRRSVIQSKMRGIGKFTGSLLKRIAEAYNNGEVDLSFDAGKGMFTVTFVSTLGIPPNMDDIKNAIRAVMPSHLIVKFVFRYATFGMLQGYGKSFGNIETVGITFGAIETWGG</sequence>
<name>A0A3G9J7P2_9BACL</name>
<evidence type="ECO:0000313" key="1">
    <source>
        <dbReference type="EMBL" id="BBH19838.1"/>
    </source>
</evidence>
<dbReference type="OrthoDB" id="1629754at2"/>
<keyword evidence="2" id="KW-1185">Reference proteome</keyword>
<dbReference type="Proteomes" id="UP000275368">
    <property type="component" value="Chromosome"/>
</dbReference>
<dbReference type="Pfam" id="PF10076">
    <property type="entry name" value="Phage_Mu_Gp48"/>
    <property type="match status" value="1"/>
</dbReference>
<accession>A0A3G9J7P2</accession>
<gene>
    <name evidence="1" type="ORF">Back11_11830</name>
</gene>
<evidence type="ECO:0000313" key="2">
    <source>
        <dbReference type="Proteomes" id="UP000275368"/>
    </source>
</evidence>
<protein>
    <submittedName>
        <fullName evidence="1">Uncharacterized protein</fullName>
    </submittedName>
</protein>
<dbReference type="AlphaFoldDB" id="A0A3G9J7P2"/>
<reference evidence="1 2" key="1">
    <citation type="submission" date="2018-11" db="EMBL/GenBank/DDBJ databases">
        <title>Complete genome sequence of Paenibacillus baekrokdamisoli strain KCTC 33723.</title>
        <authorList>
            <person name="Kang S.W."/>
            <person name="Lee K.C."/>
            <person name="Kim K.K."/>
            <person name="Kim J.S."/>
            <person name="Kim D.S."/>
            <person name="Ko S.H."/>
            <person name="Yang S.H."/>
            <person name="Lee J.S."/>
        </authorList>
    </citation>
    <scope>NUCLEOTIDE SEQUENCE [LARGE SCALE GENOMIC DNA]</scope>
    <source>
        <strain evidence="1 2">KCTC 33723</strain>
    </source>
</reference>